<comment type="cofactor">
    <cofactor evidence="1">
        <name>pyridoxal 5'-phosphate</name>
        <dbReference type="ChEBI" id="CHEBI:597326"/>
    </cofactor>
</comment>
<accession>A0A2C5XTL2</accession>
<comment type="similarity">
    <text evidence="2">Belongs to the class-IV pyridoxal-phosphate-dependent aminotransferase family.</text>
</comment>
<proteinExistence type="inferred from homology"/>
<evidence type="ECO:0000256" key="2">
    <source>
        <dbReference type="ARBA" id="ARBA00009320"/>
    </source>
</evidence>
<dbReference type="Gene3D" id="3.30.470.10">
    <property type="match status" value="1"/>
</dbReference>
<dbReference type="GO" id="GO:0004084">
    <property type="term" value="F:branched-chain-amino-acid transaminase activity"/>
    <property type="evidence" value="ECO:0007669"/>
    <property type="project" value="InterPro"/>
</dbReference>
<evidence type="ECO:0000313" key="5">
    <source>
        <dbReference type="EMBL" id="PHH69248.1"/>
    </source>
</evidence>
<gene>
    <name evidence="5" type="ORF">CDD82_7896</name>
</gene>
<evidence type="ECO:0000256" key="1">
    <source>
        <dbReference type="ARBA" id="ARBA00001933"/>
    </source>
</evidence>
<feature type="region of interest" description="Disordered" evidence="4">
    <location>
        <begin position="31"/>
        <end position="95"/>
    </location>
</feature>
<keyword evidence="3" id="KW-0663">Pyridoxal phosphate</keyword>
<dbReference type="SUPFAM" id="SSF56752">
    <property type="entry name" value="D-aminoacid aminotransferase-like PLP-dependent enzymes"/>
    <property type="match status" value="1"/>
</dbReference>
<evidence type="ECO:0000256" key="3">
    <source>
        <dbReference type="ARBA" id="ARBA00022898"/>
    </source>
</evidence>
<reference evidence="5 6" key="1">
    <citation type="submission" date="2017-06" db="EMBL/GenBank/DDBJ databases">
        <title>Ant-infecting Ophiocordyceps genomes reveal a high diversity of potential behavioral manipulation genes and a possible major role for enterotoxins.</title>
        <authorList>
            <person name="De Bekker C."/>
            <person name="Evans H.C."/>
            <person name="Brachmann A."/>
            <person name="Hughes D.P."/>
        </authorList>
    </citation>
    <scope>NUCLEOTIDE SEQUENCE [LARGE SCALE GENOMIC DNA]</scope>
    <source>
        <strain evidence="5 6">1348a</strain>
    </source>
</reference>
<dbReference type="GO" id="GO:0009099">
    <property type="term" value="P:L-valine biosynthetic process"/>
    <property type="evidence" value="ECO:0007669"/>
    <property type="project" value="TreeGrafter"/>
</dbReference>
<evidence type="ECO:0000256" key="4">
    <source>
        <dbReference type="SAM" id="MobiDB-lite"/>
    </source>
</evidence>
<dbReference type="InterPro" id="IPR043131">
    <property type="entry name" value="BCAT-like_N"/>
</dbReference>
<dbReference type="PANTHER" id="PTHR11825:SF44">
    <property type="entry name" value="BRANCHED-CHAIN-AMINO-ACID AMINOTRANSFERASE"/>
    <property type="match status" value="1"/>
</dbReference>
<dbReference type="Proteomes" id="UP000224854">
    <property type="component" value="Unassembled WGS sequence"/>
</dbReference>
<dbReference type="AlphaFoldDB" id="A0A2C5XTL2"/>
<dbReference type="InterPro" id="IPR036038">
    <property type="entry name" value="Aminotransferase-like"/>
</dbReference>
<dbReference type="EMBL" id="NJEU01000971">
    <property type="protein sequence ID" value="PHH69248.1"/>
    <property type="molecule type" value="Genomic_DNA"/>
</dbReference>
<dbReference type="PANTHER" id="PTHR11825">
    <property type="entry name" value="SUBGROUP IIII AMINOTRANSFERASE"/>
    <property type="match status" value="1"/>
</dbReference>
<dbReference type="GO" id="GO:0005739">
    <property type="term" value="C:mitochondrion"/>
    <property type="evidence" value="ECO:0007669"/>
    <property type="project" value="TreeGrafter"/>
</dbReference>
<evidence type="ECO:0008006" key="7">
    <source>
        <dbReference type="Google" id="ProtNLM"/>
    </source>
</evidence>
<dbReference type="InterPro" id="IPR005786">
    <property type="entry name" value="B_amino_transII"/>
</dbReference>
<sequence length="251" mass="27758">MLGVRLARAAFAPATWPLPPRHATRFYSTPAEATAAEPTPEAATTTADTSQNTPEVKSGSGDKPKPPPLAPLLASSLHNNRKKIKKDSKGRRIVRPVPTDFGSAFTENMITINWNSVQGWTSPIVRPLHSLQLHPGASVLQYAFTCFEGMKAYKGQDGQVRLFRPELNAHRFLKSAQRLALPSFDPQELLKIIHRFVSLERHEVPETRGSSLYLRPVLFALSAPTIRPDSRLFRSRPLAPLCVLGQAAWAI</sequence>
<organism evidence="5 6">
    <name type="scientific">Ophiocordyceps australis</name>
    <dbReference type="NCBI Taxonomy" id="1399860"/>
    <lineage>
        <taxon>Eukaryota</taxon>
        <taxon>Fungi</taxon>
        <taxon>Dikarya</taxon>
        <taxon>Ascomycota</taxon>
        <taxon>Pezizomycotina</taxon>
        <taxon>Sordariomycetes</taxon>
        <taxon>Hypocreomycetidae</taxon>
        <taxon>Hypocreales</taxon>
        <taxon>Ophiocordycipitaceae</taxon>
        <taxon>Ophiocordyceps</taxon>
    </lineage>
</organism>
<comment type="caution">
    <text evidence="5">The sequence shown here is derived from an EMBL/GenBank/DDBJ whole genome shotgun (WGS) entry which is preliminary data.</text>
</comment>
<keyword evidence="6" id="KW-1185">Reference proteome</keyword>
<protein>
    <recommendedName>
        <fullName evidence="7">Branched-chain-amino-acid aminotransferase</fullName>
    </recommendedName>
</protein>
<dbReference type="OrthoDB" id="1732691at2759"/>
<name>A0A2C5XTL2_9HYPO</name>
<feature type="compositionally biased region" description="Basic residues" evidence="4">
    <location>
        <begin position="79"/>
        <end position="94"/>
    </location>
</feature>
<feature type="compositionally biased region" description="Low complexity" evidence="4">
    <location>
        <begin position="31"/>
        <end position="47"/>
    </location>
</feature>
<evidence type="ECO:0000313" key="6">
    <source>
        <dbReference type="Proteomes" id="UP000224854"/>
    </source>
</evidence>
<dbReference type="GO" id="GO:0009098">
    <property type="term" value="P:L-leucine biosynthetic process"/>
    <property type="evidence" value="ECO:0007669"/>
    <property type="project" value="TreeGrafter"/>
</dbReference>